<dbReference type="PANTHER" id="PTHR43201:SF8">
    <property type="entry name" value="ACYL-COA SYNTHETASE FAMILY MEMBER 3"/>
    <property type="match status" value="1"/>
</dbReference>
<keyword evidence="2" id="KW-0732">Signal</keyword>
<dbReference type="RefSeq" id="WP_091692627.1">
    <property type="nucleotide sequence ID" value="NZ_FPCG01000001.1"/>
</dbReference>
<dbReference type="InterPro" id="IPR025110">
    <property type="entry name" value="AMP-bd_C"/>
</dbReference>
<evidence type="ECO:0000313" key="6">
    <source>
        <dbReference type="Proteomes" id="UP000198881"/>
    </source>
</evidence>
<dbReference type="GO" id="GO:0006631">
    <property type="term" value="P:fatty acid metabolic process"/>
    <property type="evidence" value="ECO:0007669"/>
    <property type="project" value="TreeGrafter"/>
</dbReference>
<keyword evidence="6" id="KW-1185">Reference proteome</keyword>
<dbReference type="Gene3D" id="3.40.50.12780">
    <property type="entry name" value="N-terminal domain of ligase-like"/>
    <property type="match status" value="1"/>
</dbReference>
<evidence type="ECO:0000259" key="3">
    <source>
        <dbReference type="Pfam" id="PF00501"/>
    </source>
</evidence>
<feature type="domain" description="AMP-binding enzyme C-terminal" evidence="4">
    <location>
        <begin position="310"/>
        <end position="383"/>
    </location>
</feature>
<dbReference type="EMBL" id="FPCG01000001">
    <property type="protein sequence ID" value="SFV20004.1"/>
    <property type="molecule type" value="Genomic_DNA"/>
</dbReference>
<dbReference type="InterPro" id="IPR045851">
    <property type="entry name" value="AMP-bd_C_sf"/>
</dbReference>
<dbReference type="PANTHER" id="PTHR43201">
    <property type="entry name" value="ACYL-COA SYNTHETASE"/>
    <property type="match status" value="1"/>
</dbReference>
<dbReference type="GO" id="GO:0031956">
    <property type="term" value="F:medium-chain fatty acid-CoA ligase activity"/>
    <property type="evidence" value="ECO:0007669"/>
    <property type="project" value="TreeGrafter"/>
</dbReference>
<dbReference type="Pfam" id="PF13193">
    <property type="entry name" value="AMP-binding_C"/>
    <property type="match status" value="1"/>
</dbReference>
<organism evidence="5 6">
    <name type="scientific">Micrococcus terreus</name>
    <dbReference type="NCBI Taxonomy" id="574650"/>
    <lineage>
        <taxon>Bacteria</taxon>
        <taxon>Bacillati</taxon>
        <taxon>Actinomycetota</taxon>
        <taxon>Actinomycetes</taxon>
        <taxon>Micrococcales</taxon>
        <taxon>Micrococcaceae</taxon>
        <taxon>Micrococcus</taxon>
    </lineage>
</organism>
<dbReference type="Pfam" id="PF00501">
    <property type="entry name" value="AMP-binding"/>
    <property type="match status" value="1"/>
</dbReference>
<name>A0A1I7MDJ2_9MICC</name>
<accession>A0A1I7MDJ2</accession>
<dbReference type="InterPro" id="IPR042099">
    <property type="entry name" value="ANL_N_sf"/>
</dbReference>
<dbReference type="AlphaFoldDB" id="A0A1I7MDJ2"/>
<reference evidence="5 6" key="1">
    <citation type="submission" date="2016-10" db="EMBL/GenBank/DDBJ databases">
        <authorList>
            <person name="de Groot N.N."/>
        </authorList>
    </citation>
    <scope>NUCLEOTIDE SEQUENCE [LARGE SCALE GENOMIC DNA]</scope>
    <source>
        <strain evidence="5 6">CGMCC 1.7054</strain>
    </source>
</reference>
<protein>
    <submittedName>
        <fullName evidence="5">O-succinylbenzoic acid--CoA ligase</fullName>
    </submittedName>
</protein>
<sequence length="397" mass="41220">MTSYLTPTALLTARTSLAAALDGSGPPVEFTEDGRTVTRPEARETAAGSTLGVAAVVRTSGSTGTPKQTLLTAEALAASSTATAARLGGEGHWLLALSLHYVAGLAVLSRSIHAGTTPTLLPPGTFTPERFAEAAQQVPGTGFQAVSLVPTQLARLLDPAAGTLGVEALRRFDAILIGGARTPDTIRERAAEANLPLHLTYGMSETCGGCVYDGVPLDGVHADLVPDPESGTPRLRLSGPMVAAGYLADPERTATHFGTGTPADPTARWYLTEDTGTVTNREDGTQLLTVTGRVDDVINTGGIKVSGARIQQVLEQMPGVRAAFAAGLPDDDWGHRVCAAVALGSGEWDERGAAEAIRAELGPAAVPKTWLTLEELPLLANGKTDRQALIARFADQH</sequence>
<feature type="signal peptide" evidence="2">
    <location>
        <begin position="1"/>
        <end position="18"/>
    </location>
</feature>
<feature type="chain" id="PRO_5011631036" evidence="2">
    <location>
        <begin position="19"/>
        <end position="397"/>
    </location>
</feature>
<dbReference type="SUPFAM" id="SSF56801">
    <property type="entry name" value="Acetyl-CoA synthetase-like"/>
    <property type="match status" value="1"/>
</dbReference>
<dbReference type="OrthoDB" id="9803968at2"/>
<feature type="domain" description="AMP-dependent synthetase/ligase" evidence="3">
    <location>
        <begin position="51"/>
        <end position="225"/>
    </location>
</feature>
<dbReference type="PROSITE" id="PS00455">
    <property type="entry name" value="AMP_BINDING"/>
    <property type="match status" value="1"/>
</dbReference>
<evidence type="ECO:0000259" key="4">
    <source>
        <dbReference type="Pfam" id="PF13193"/>
    </source>
</evidence>
<dbReference type="STRING" id="574650.SAMN04487966_10117"/>
<gene>
    <name evidence="5" type="ORF">SAMN04487966_10117</name>
</gene>
<evidence type="ECO:0000256" key="1">
    <source>
        <dbReference type="ARBA" id="ARBA00006432"/>
    </source>
</evidence>
<comment type="similarity">
    <text evidence="1">Belongs to the ATP-dependent AMP-binding enzyme family.</text>
</comment>
<evidence type="ECO:0000256" key="2">
    <source>
        <dbReference type="SAM" id="SignalP"/>
    </source>
</evidence>
<dbReference type="Gene3D" id="3.30.300.30">
    <property type="match status" value="1"/>
</dbReference>
<dbReference type="InterPro" id="IPR000873">
    <property type="entry name" value="AMP-dep_synth/lig_dom"/>
</dbReference>
<keyword evidence="5" id="KW-0436">Ligase</keyword>
<proteinExistence type="inferred from homology"/>
<dbReference type="InterPro" id="IPR020845">
    <property type="entry name" value="AMP-binding_CS"/>
</dbReference>
<dbReference type="Proteomes" id="UP000198881">
    <property type="component" value="Unassembled WGS sequence"/>
</dbReference>
<evidence type="ECO:0000313" key="5">
    <source>
        <dbReference type="EMBL" id="SFV20004.1"/>
    </source>
</evidence>